<dbReference type="InterPro" id="IPR053088">
    <property type="entry name" value="Beta-glucosidase/SUN-like"/>
</dbReference>
<feature type="chain" id="PRO_5004612942" evidence="4">
    <location>
        <begin position="24"/>
        <end position="489"/>
    </location>
</feature>
<evidence type="ECO:0000256" key="3">
    <source>
        <dbReference type="SAM" id="Phobius"/>
    </source>
</evidence>
<keyword evidence="6" id="KW-1185">Reference proteome</keyword>
<gene>
    <name evidence="5" type="ORF">EPUS_00072</name>
</gene>
<dbReference type="InterPro" id="IPR005556">
    <property type="entry name" value="SUN"/>
</dbReference>
<evidence type="ECO:0000313" key="5">
    <source>
        <dbReference type="EMBL" id="ERF75280.1"/>
    </source>
</evidence>
<dbReference type="EMBL" id="KE720815">
    <property type="protein sequence ID" value="ERF75280.1"/>
    <property type="molecule type" value="Genomic_DNA"/>
</dbReference>
<feature type="region of interest" description="Disordered" evidence="2">
    <location>
        <begin position="333"/>
        <end position="396"/>
    </location>
</feature>
<reference evidence="6" key="1">
    <citation type="journal article" date="2014" name="BMC Genomics">
        <title>Genome characteristics reveal the impact of lichenization on lichen-forming fungus Endocarpon pusillum Hedwig (Verrucariales, Ascomycota).</title>
        <authorList>
            <person name="Wang Y.-Y."/>
            <person name="Liu B."/>
            <person name="Zhang X.-Y."/>
            <person name="Zhou Q.-M."/>
            <person name="Zhang T."/>
            <person name="Li H."/>
            <person name="Yu Y.-F."/>
            <person name="Zhang X.-L."/>
            <person name="Hao X.-Y."/>
            <person name="Wang M."/>
            <person name="Wang L."/>
            <person name="Wei J.-C."/>
        </authorList>
    </citation>
    <scope>NUCLEOTIDE SEQUENCE [LARGE SCALE GENOMIC DNA]</scope>
    <source>
        <strain evidence="6">Z07020 / HMAS-L-300199</strain>
    </source>
</reference>
<organism evidence="5 6">
    <name type="scientific">Endocarpon pusillum (strain Z07020 / HMAS-L-300199)</name>
    <name type="common">Lichen-forming fungus</name>
    <dbReference type="NCBI Taxonomy" id="1263415"/>
    <lineage>
        <taxon>Eukaryota</taxon>
        <taxon>Fungi</taxon>
        <taxon>Dikarya</taxon>
        <taxon>Ascomycota</taxon>
        <taxon>Pezizomycotina</taxon>
        <taxon>Eurotiomycetes</taxon>
        <taxon>Chaetothyriomycetidae</taxon>
        <taxon>Verrucariales</taxon>
        <taxon>Verrucariaceae</taxon>
        <taxon>Endocarpon</taxon>
    </lineage>
</organism>
<dbReference type="OMA" id="FGVKIEC"/>
<dbReference type="AlphaFoldDB" id="U1HWW7"/>
<dbReference type="GeneID" id="19235137"/>
<feature type="transmembrane region" description="Helical" evidence="3">
    <location>
        <begin position="469"/>
        <end position="488"/>
    </location>
</feature>
<evidence type="ECO:0000256" key="1">
    <source>
        <dbReference type="ARBA" id="ARBA00010579"/>
    </source>
</evidence>
<dbReference type="PANTHER" id="PTHR31654:SF0">
    <property type="entry name" value="SECRETED BETA-GLUCOSIDASE ADG3-RELATED"/>
    <property type="match status" value="1"/>
</dbReference>
<keyword evidence="3" id="KW-1133">Transmembrane helix</keyword>
<name>U1HWW7_ENDPU</name>
<proteinExistence type="inferred from homology"/>
<protein>
    <submittedName>
        <fullName evidence="5">Uncharacterized protein</fullName>
    </submittedName>
</protein>
<evidence type="ECO:0000256" key="2">
    <source>
        <dbReference type="SAM" id="MobiDB-lite"/>
    </source>
</evidence>
<dbReference type="PANTHER" id="PTHR31654">
    <property type="entry name" value="SECRETED BETA-GLUCOSIDASE ADG3-RELATED"/>
    <property type="match status" value="1"/>
</dbReference>
<dbReference type="HOGENOM" id="CLU_026108_1_1_1"/>
<evidence type="ECO:0000313" key="6">
    <source>
        <dbReference type="Proteomes" id="UP000019373"/>
    </source>
</evidence>
<dbReference type="Proteomes" id="UP000019373">
    <property type="component" value="Unassembled WGS sequence"/>
</dbReference>
<accession>U1HWW7</accession>
<dbReference type="Pfam" id="PF03856">
    <property type="entry name" value="SUN"/>
    <property type="match status" value="1"/>
</dbReference>
<dbReference type="RefSeq" id="XP_007787292.1">
    <property type="nucleotide sequence ID" value="XM_007789102.1"/>
</dbReference>
<keyword evidence="3" id="KW-0812">Transmembrane</keyword>
<keyword evidence="4" id="KW-0732">Signal</keyword>
<feature type="signal peptide" evidence="4">
    <location>
        <begin position="1"/>
        <end position="23"/>
    </location>
</feature>
<sequence length="489" mass="51349">MRSRTLTASASALLLFSASVTHAKHNHVHLDTLYKRHHAHREQHRSVPEAGESGIALRSPNKRDGKGDQCRFPNDAGLVAVTPHEQNAGWAMSPDQPCVPGSYCPYACPPGQVMMQWDPEATSYSYPKSMNGGLYCDKEGKIQKPFPEKPYCQDAKAGIGAISKASGPVSFCQTVLPGNEAMLIPTHVQEWTELAVPGTDYWCGTAAHYYINPPGTGCDEACVWGTKDNPVGNWSPYVAGANVDKSGGSFIKLGWNPIYLEDATPFKDEMPNWGVKVECDGEGCNGLPCAIDPAKNKVNEMIGSSSDGAGGGAFCVVTVPKGVTASFVVFDESGGSGPIGNGDDGKGQDSPEPDFGPPELGSPEPGPPEPTAAPSSSADAPSSTYDSPSVSSSGWSDISSSIDYSTYSMDASRSSTRSSTASRPMYSPHEFVENSTSTYAANSAQVTASTSQTSAVAAARTGGASTVQLSFASLLMSSLIVFMTFAFAS</sequence>
<dbReference type="eggNOG" id="ENOG502QWHV">
    <property type="taxonomic scope" value="Eukaryota"/>
</dbReference>
<dbReference type="OrthoDB" id="5554151at2759"/>
<comment type="similarity">
    <text evidence="1">Belongs to the SUN family.</text>
</comment>
<feature type="region of interest" description="Disordered" evidence="2">
    <location>
        <begin position="37"/>
        <end position="69"/>
    </location>
</feature>
<evidence type="ECO:0000256" key="4">
    <source>
        <dbReference type="SAM" id="SignalP"/>
    </source>
</evidence>
<feature type="compositionally biased region" description="Low complexity" evidence="2">
    <location>
        <begin position="372"/>
        <end position="396"/>
    </location>
</feature>
<keyword evidence="3" id="KW-0472">Membrane</keyword>